<feature type="signal peptide" evidence="12">
    <location>
        <begin position="1"/>
        <end position="29"/>
    </location>
</feature>
<dbReference type="SMART" id="SM00638">
    <property type="entry name" value="LPD_N"/>
    <property type="match status" value="1"/>
</dbReference>
<evidence type="ECO:0000256" key="7">
    <source>
        <dbReference type="ARBA" id="ARBA00023121"/>
    </source>
</evidence>
<keyword evidence="2" id="KW-0813">Transport</keyword>
<dbReference type="GO" id="GO:0045735">
    <property type="term" value="F:nutrient reservoir activity"/>
    <property type="evidence" value="ECO:0007669"/>
    <property type="project" value="UniProtKB-KW"/>
</dbReference>
<protein>
    <recommendedName>
        <fullName evidence="17">Apolipoprotein B-100</fullName>
    </recommendedName>
</protein>
<dbReference type="Pfam" id="PF01347">
    <property type="entry name" value="Vitellogenin_N"/>
    <property type="match status" value="1"/>
</dbReference>
<reference evidence="15" key="1">
    <citation type="submission" date="2021-10" db="EMBL/GenBank/DDBJ databases">
        <title>Melipona bicolor Genome sequencing and assembly.</title>
        <authorList>
            <person name="Araujo N.S."/>
            <person name="Arias M.C."/>
        </authorList>
    </citation>
    <scope>NUCLEOTIDE SEQUENCE</scope>
    <source>
        <strain evidence="15">USP_2M_L1-L4_2017</strain>
        <tissue evidence="15">Whole body</tissue>
    </source>
</reference>
<evidence type="ECO:0000259" key="13">
    <source>
        <dbReference type="PROSITE" id="PS51211"/>
    </source>
</evidence>
<feature type="chain" id="PRO_5041380977" description="Apolipoprotein B-100" evidence="12">
    <location>
        <begin position="30"/>
        <end position="4343"/>
    </location>
</feature>
<dbReference type="SMART" id="SM01169">
    <property type="entry name" value="DUF1943"/>
    <property type="match status" value="1"/>
</dbReference>
<evidence type="ECO:0000256" key="2">
    <source>
        <dbReference type="ARBA" id="ARBA00022448"/>
    </source>
</evidence>
<dbReference type="FunFam" id="2.20.50.20:FF:000007">
    <property type="entry name" value="von Willebrand factor type D domaincontaining protein"/>
    <property type="match status" value="1"/>
</dbReference>
<evidence type="ECO:0000313" key="16">
    <source>
        <dbReference type="Proteomes" id="UP001177670"/>
    </source>
</evidence>
<keyword evidence="6" id="KW-0445">Lipid transport</keyword>
<evidence type="ECO:0000256" key="3">
    <source>
        <dbReference type="ARBA" id="ARBA00022525"/>
    </source>
</evidence>
<evidence type="ECO:0000256" key="8">
    <source>
        <dbReference type="ARBA" id="ARBA00023157"/>
    </source>
</evidence>
<evidence type="ECO:0000256" key="5">
    <source>
        <dbReference type="ARBA" id="ARBA00022761"/>
    </source>
</evidence>
<dbReference type="GO" id="GO:0008289">
    <property type="term" value="F:lipid binding"/>
    <property type="evidence" value="ECO:0007669"/>
    <property type="project" value="UniProtKB-KW"/>
</dbReference>
<evidence type="ECO:0000313" key="15">
    <source>
        <dbReference type="EMBL" id="KAK1135752.1"/>
    </source>
</evidence>
<dbReference type="PANTHER" id="PTHR23345">
    <property type="entry name" value="VITELLOGENIN-RELATED"/>
    <property type="match status" value="1"/>
</dbReference>
<sequence length="4343" mass="497669">MIWDHRQTRGRVAIFLLFMICLVFASVKSEVVKDSTLCGRTKCKVRADKKFKYEKNVSYWYRYSVDVSTNLGNVSSSSSLPDFLGNESTLRLDTDLVVRFSGPCEGSLKFENASLSHDPRKYNPEFPDRAGAEFKVNLERFPLRFAFDDGRIEELCPDKRDPVWALNLKRGVLSMLQNTMHRFDVDYHANELDVNGICETSYRFHEVRQTSLIVKKTKNLSNCLHGAKHFSVIRSNAYKSPRSGAGGSRHPLLESRSDCELTIDHNVYEKIVCNELHLLVPLSSGNTGARTESTTTLQLIKESRNDYSYSDEYEQSDDYGATQEEDEGKNEKDKRRGSNRTKRTNLLYDYSKTPKTVHGELRSARDLLKTMCRLGMSVDELQQRFSETFTAFIQSARLLDYSSLSQLFVRAHGICKTGKKHIIDALPFIGSNAALNVMKDLIIKRYVDHATIDKWIIAFALIPRPNQDTIRALSPLLDFHHHIPDTQFILSYSTTIYGFCSHDVDCINIEQVTRFLLYLEQKIEKGCAPRTHSLSTVKETLEALKAVGNMGLETKRLPKLLKECIDDVGGFLPMEIRVASIDAHRRMPSCEKTRDLYFLNYYRNFSLDTELRIASYLQVMRCPDYNVVKTIKHTLKSEEINQVGTFVWSHLTNVYNSASPTRIEIQSLLTDRDLDDKFNKDRRKFSRNYDGSFFSEEYNFGANYQGNLIFSPKSYIPRTATFNLTFDLFGESVNVFELTTRLEGFEYYAEKFFGPDGPYSNEKVSGLFKYLLRNLRAAPEEKEDYWKRVKSLPNVIDNEFIEPRISFSYKIFGSDLRYSMYNNDREIREALTRINPWEKFHQIASGKEIHYENAIMFLDSTYVVPMISGLPVRLDFAGSAACNFKMSGLLDTKGISKGELELISNVAPSMSVDVVGSMTVDAFYKTAGTKLRSNVYSSGAVKIHLEVKGIRSIKLSLGLPNKRLEIFSVGTDILLTRGNGADIEEKPLGVLIADQHSNDRALIQIPKNVISNTSCTWTALDKLMGLKFCVDYQFSNVTKNPNAPYFILSGPALFKISLIKADPTAKDYLLMYTWNKTKESNIFKVAFDTPGSLVNRELSAMIAFDTNTHNVTVLLKSAGNSLVAEGTYKSTENETFVDVGFDINGTKHLDASFGYAIKKFQYGYTISPQMHLIVNNERVAAFSGTIRNAQKNNVSQYDVDLIFQTKRVWSKLGGYIVRRNVSLTSVFQLEYQLQRMPKKETLRLQLSSFNRSLKPITHKTVDLELQSSAYPQLNTEIKASYKQALGQLELRAEVNSRPHLKDDRHKLTAMLSVFYSKMYFQNQDTKVSALFAITKPIQNLDVKIGINHYAVVPESKTDLVIGYASGKEINLMVNLIMPRGLVFVMEGHANLTIPNFNSMLVDIRITERSKRTYELDLAGTWFSGHNMTARGTYSDRSIATIVSHSLKLILKSPSFVNDFLINCKVYRNYSDVRIDLHVEQLNQDKYAFILNHMVATPTNIVSYVEGRYKGNVYSVMTEIDMRREIRMEIHLDKWRDVHLILSGINEENKKRFGAEMKWDANRDPALKLAFFFSLDHQTAQLPALLNSEEQLAERNVSTMVTLTYPGRFLVCSCHVTMRGYYDYIVDAAVDWSPEETIKLFIATEYNVKPWIKSVSLNTRLLMPFENWKNTALSVRYEQEQNRLKLDSSAHWRDSQKLIAELEGIVAEYDNVKEWKANCGISSTVHDISSTTVNVTHKIIHSETADTRLLIKYHPDKVIDAWSVWYLDKKSDDVFNLTGNLHLESPVTRYKVTDLRCQLQVLPDSKFFGATNLNLDKKTYTGKLIGDLRRLRESMVEFNVTTPLEKFAFVRGRFGFSESNRHIVAEVLTPANSIGFEVLCQFFTPYHDFNIRLLLATPLEILQKLLLVAKLNDREADFRVGYNRIMAGFQGVWHYRNITDFHYSYILFTPIEGFEETGIVTKLILTRTEDDCLNVDTEFSVRVSDEKFSDMKVGVRARAGSKPAPITIPIKSPIVPADQTRIDDMELTTERNELDELSEYYDEPSSFHWHGEIEIYPVIIEPIKGELDVDNDGPTYKIASALQYLQKNKIVLEDTFWMEDLFNMKNELNLIVPFEFFNEIVCSNAFIVNMENLNYKMEAVVNVRRNATWYETGLLATYIYHESEVDDSQLHVLHLNVKTPIDSLKFINTNTSLDIDENLYKAKIGIRAPDSVIDLFGSLETEETLLDTVLTVEIDTPLLKVPRSTVTAKRDFTAKERYAKIGCNIAEPVGFLLQSSWYAKDDKMKAFLVFKSWIESMRNIEVQASYSNTIASNGTASLNVLARHQLDRQYKLLGNYSDGVIKAELYTPRSNEKPDFEFHGNAMKESDILHRFNGELRNRVNATSVQDVSGVVELTKNGTLRAFEATMRPKGAEIGEENNLVLKLKREKYGLNAVLTGRTVNGSLDANFVNPLNWDVRARANLPKLSSQKEDAVIRFVSFMNVQVNDNTTLYVHAETPLPDVRNVTLTGSMLMSNNSGDIRANGWLNECARQAILQWRFVYMADMFGRVLIGSEGPTDLDSKLFDGRLFFKNPRRAFRNVDVGFDLDVDREKWKFGANATVGFRNHENIDGVFAVRLPPPNNDDHRVLISYHANQGMKDASYVIGYNAVRAKTNYASDGSIHMGTRDINGHLRGSWGMLPVQSVNNLLNISFDNKEVELKYSLYTPKFQQQETLVLLLNYDGMQDMEKRLINAEVYYPASTRIASANVSYESLLNVNGTINAAFPVANVSSLGCQFIVLTTLQRNKRYAKLYWPRNTAIVNSDYNYQSENLNSDLEGILHAEVPLNTRHIGHLTYGYKKRPQTTTGYAKLTYNGQKILHGQYNSKSESRAGFDKDRTQITVENMYKPIGILYVNQYEYSAGNAGTNLPTVEFKQVNLYRLDNRTALNVTGESRIRTTHTGQDIHLKAIHLNKTLQLRTEYEVLPGEFDQTSWLSLAEDAWVSYSINILNKTTEEVGNQFLILNVSYPRRNFSLDGSYWISSEELKSVLKLDWDQETVRPRTVGALFNWTKLSSEDNGMHHRAIFALIHPSFLKETSLTGEIKTGSSRDSVDVRLIADYSTDPSKLFKFSASYRNKSESPIFKKYSYKIAGNHPSTRFDLDVQGFVYERNSSLFEMVNNGRYNRRFTTRDAGKLNTRLDLDDVELLFQREYNDAVKYLNVRYYSFDRKYIVNGSVINTPDLNATGVFFFHPTEKLTWMMLNYTPDAMESLRMYGNIPDARNAVFDIWRTYEEDFIVSDVSFYLKLNHSRLITSTLRWRPELKTDIIALVKNTAMNTYNGINNDIYYWKQYIKIETVNVISDIWDDAQLDIQGFVDDWNNLKELETDFEELKIYLNKSYDANDFYIKNIVLFGSYIIDELSLRSHIESLPNILNEIWELMGESGQAIRNSILWVIETIKNALNKIPEITAAILRGDMISQVANIIDGLVEKYDKIVKDLHVSFIKYIGNLWGEISQTISQQWNRFLLMIEPIFIRFIHYLETVVWKASKEIVDFLYDRRNDLISSPYFDRFSNFTQDIDRLYRDIKGNDIITNIQKYLSLVIQFLKDRYFTFVPFGKELKDVVDEIVTELKELQKLPSIRYGLEKMQQVYDRACYVYEYFEIRAKVENLIRLIHSKLIDASQTALQAESRYREAKTKFIFDPREGLMCLEQKLPMSWHSFNQTPEFHEIPEFRTISDMSSYFTSSDMSFWRFYRYKPYIDPLNWLPPFRAQAMIIGLQHFITFDGRHVEFMGPCTYLLARDFVRDTFAILLEYQQQFDRVTHKIIVLLGKDALELDFFNNTIKFVSKQSSDTTNNFVLPVELENGTTYVYQAESVVTVERKENQFRLECNLKFDLCILELSGWYHGKTAGILGTMNYEPMDDTTASNGIVTKDVKAFAESWSIDREASDGCSINDFHAIKITETSNAMSKSQGNFTVLEFCNDLFVNKSSEFLGCFDIIEPEEYSKMCTASESRAEACTVALSYMQICMFHDTYLRIPDVCSSCSMIDGTQIAEGQFTKLEGDRVPRSTDVVFIVEGKECNRGARENRSIEQLVTQLSKELKDQGLVDNRWSLVTFGANGVFDHPRSIVFDGQLFTKNVARFIDYFDHVPIGDGSRDIFAAIAFASKLVFRAGVSKTFILMPCSHCEPENQTLDYSVIHEVLLEHDITLHILMDGDFEFEKERLNKIFYGLDATKSYTKKDARTLTGDIDLRRQVKLSKSALGYCTPLSLEINGTIFSGDKLRFDKIASIKKFASVFSKRVALTAQPNPCQNCECTADNSGVTRMECIPCIYPTPVSVDYETFNLNDSLASLEPLNIDYGQIDIDDS</sequence>
<dbReference type="Proteomes" id="UP001177670">
    <property type="component" value="Unassembled WGS sequence"/>
</dbReference>
<evidence type="ECO:0000256" key="11">
    <source>
        <dbReference type="SAM" id="MobiDB-lite"/>
    </source>
</evidence>
<dbReference type="SUPFAM" id="SSF56968">
    <property type="entry name" value="Lipovitellin-phosvitin complex, beta-sheet shell regions"/>
    <property type="match status" value="2"/>
</dbReference>
<keyword evidence="7" id="KW-0446">Lipid-binding</keyword>
<gene>
    <name evidence="15" type="ORF">K0M31_000330</name>
</gene>
<evidence type="ECO:0000256" key="9">
    <source>
        <dbReference type="ARBA" id="ARBA00023180"/>
    </source>
</evidence>
<evidence type="ECO:0000256" key="6">
    <source>
        <dbReference type="ARBA" id="ARBA00023055"/>
    </source>
</evidence>
<evidence type="ECO:0000256" key="4">
    <source>
        <dbReference type="ARBA" id="ARBA00022729"/>
    </source>
</evidence>
<name>A0AA40KWY4_9HYME</name>
<dbReference type="EMBL" id="JAHYIQ010000001">
    <property type="protein sequence ID" value="KAK1135752.1"/>
    <property type="molecule type" value="Genomic_DNA"/>
</dbReference>
<evidence type="ECO:0000259" key="14">
    <source>
        <dbReference type="PROSITE" id="PS51233"/>
    </source>
</evidence>
<dbReference type="PROSITE" id="PS51233">
    <property type="entry name" value="VWFD"/>
    <property type="match status" value="1"/>
</dbReference>
<dbReference type="Gene3D" id="2.20.80.10">
    <property type="entry name" value="Lipovitellin-phosvitin complex, chain A, domain 4"/>
    <property type="match status" value="1"/>
</dbReference>
<dbReference type="PANTHER" id="PTHR23345:SF15">
    <property type="entry name" value="VITELLOGENIN 1-RELATED"/>
    <property type="match status" value="1"/>
</dbReference>
<dbReference type="Gene3D" id="1.25.10.20">
    <property type="entry name" value="Vitellinogen, superhelical"/>
    <property type="match status" value="1"/>
</dbReference>
<dbReference type="GO" id="GO:0005319">
    <property type="term" value="F:lipid transporter activity"/>
    <property type="evidence" value="ECO:0007669"/>
    <property type="project" value="InterPro"/>
</dbReference>
<dbReference type="InterPro" id="IPR015817">
    <property type="entry name" value="Vitellinogen_open_b-sht_sub1"/>
</dbReference>
<dbReference type="InterPro" id="IPR001747">
    <property type="entry name" value="Vitellogenin_N"/>
</dbReference>
<feature type="domain" description="VWFD" evidence="14">
    <location>
        <begin position="3746"/>
        <end position="3928"/>
    </location>
</feature>
<evidence type="ECO:0000256" key="10">
    <source>
        <dbReference type="PROSITE-ProRule" id="PRU00557"/>
    </source>
</evidence>
<dbReference type="InterPro" id="IPR009454">
    <property type="entry name" value="Lipid_transpt_open_b-sht"/>
</dbReference>
<accession>A0AA40KWY4</accession>
<keyword evidence="3" id="KW-0964">Secreted</keyword>
<comment type="caution">
    <text evidence="10">Lacks conserved residue(s) required for the propagation of feature annotation.</text>
</comment>
<feature type="compositionally biased region" description="Acidic residues" evidence="11">
    <location>
        <begin position="309"/>
        <end position="328"/>
    </location>
</feature>
<dbReference type="Pfam" id="PF00094">
    <property type="entry name" value="VWD"/>
    <property type="match status" value="1"/>
</dbReference>
<dbReference type="SMART" id="SM00216">
    <property type="entry name" value="VWD"/>
    <property type="match status" value="1"/>
</dbReference>
<evidence type="ECO:0000256" key="1">
    <source>
        <dbReference type="ARBA" id="ARBA00004613"/>
    </source>
</evidence>
<keyword evidence="4 12" id="KW-0732">Signal</keyword>
<comment type="caution">
    <text evidence="15">The sequence shown here is derived from an EMBL/GenBank/DDBJ whole genome shotgun (WGS) entry which is preliminary data.</text>
</comment>
<comment type="subcellular location">
    <subcellularLocation>
        <location evidence="1">Secreted</location>
    </subcellularLocation>
</comment>
<keyword evidence="5" id="KW-0758">Storage protein</keyword>
<dbReference type="InterPro" id="IPR001846">
    <property type="entry name" value="VWF_type-D"/>
</dbReference>
<proteinExistence type="predicted"/>
<dbReference type="GO" id="GO:0005576">
    <property type="term" value="C:extracellular region"/>
    <property type="evidence" value="ECO:0007669"/>
    <property type="project" value="UniProtKB-SubCell"/>
</dbReference>
<organism evidence="15 16">
    <name type="scientific">Melipona bicolor</name>
    <dbReference type="NCBI Taxonomy" id="60889"/>
    <lineage>
        <taxon>Eukaryota</taxon>
        <taxon>Metazoa</taxon>
        <taxon>Ecdysozoa</taxon>
        <taxon>Arthropoda</taxon>
        <taxon>Hexapoda</taxon>
        <taxon>Insecta</taxon>
        <taxon>Pterygota</taxon>
        <taxon>Neoptera</taxon>
        <taxon>Endopterygota</taxon>
        <taxon>Hymenoptera</taxon>
        <taxon>Apocrita</taxon>
        <taxon>Aculeata</taxon>
        <taxon>Apoidea</taxon>
        <taxon>Anthophila</taxon>
        <taxon>Apidae</taxon>
        <taxon>Melipona</taxon>
    </lineage>
</organism>
<keyword evidence="16" id="KW-1185">Reference proteome</keyword>
<dbReference type="SUPFAM" id="SSF48431">
    <property type="entry name" value="Lipovitellin-phosvitin complex, superhelical domain"/>
    <property type="match status" value="1"/>
</dbReference>
<dbReference type="InterPro" id="IPR011030">
    <property type="entry name" value="Lipovitellin_superhlx_dom"/>
</dbReference>
<dbReference type="InterPro" id="IPR050733">
    <property type="entry name" value="Vitellogenin/Apolipophorin"/>
</dbReference>
<dbReference type="InterPro" id="IPR015816">
    <property type="entry name" value="Vitellinogen_b-sht_N"/>
</dbReference>
<dbReference type="Gene3D" id="2.30.230.10">
    <property type="entry name" value="Lipovitellin, beta-sheet shell regions, chain A"/>
    <property type="match status" value="1"/>
</dbReference>
<evidence type="ECO:0008006" key="17">
    <source>
        <dbReference type="Google" id="ProtNLM"/>
    </source>
</evidence>
<dbReference type="Pfam" id="PF06448">
    <property type="entry name" value="DUF1081"/>
    <property type="match status" value="1"/>
</dbReference>
<dbReference type="InterPro" id="IPR015255">
    <property type="entry name" value="Vitellinogen_open_b-sht"/>
</dbReference>
<feature type="domain" description="Vitellogenin" evidence="13">
    <location>
        <begin position="53"/>
        <end position="720"/>
    </location>
</feature>
<keyword evidence="9" id="KW-0325">Glycoprotein</keyword>
<feature type="region of interest" description="Disordered" evidence="11">
    <location>
        <begin position="308"/>
        <end position="344"/>
    </location>
</feature>
<evidence type="ECO:0000256" key="12">
    <source>
        <dbReference type="SAM" id="SignalP"/>
    </source>
</evidence>
<keyword evidence="8" id="KW-1015">Disulfide bond</keyword>
<dbReference type="PROSITE" id="PS51211">
    <property type="entry name" value="VITELLOGENIN"/>
    <property type="match status" value="1"/>
</dbReference>
<dbReference type="Pfam" id="PF09172">
    <property type="entry name" value="Vit_open_b-sht"/>
    <property type="match status" value="1"/>
</dbReference>
<dbReference type="InterPro" id="IPR015819">
    <property type="entry name" value="Lipid_transp_b-sht_shell"/>
</dbReference>
<dbReference type="Gene3D" id="2.20.50.20">
    <property type="entry name" value="Lipovitellin. Chain A, domain 3"/>
    <property type="match status" value="1"/>
</dbReference>